<evidence type="ECO:0000313" key="4">
    <source>
        <dbReference type="Proteomes" id="UP000019487"/>
    </source>
</evidence>
<dbReference type="InterPro" id="IPR036380">
    <property type="entry name" value="Isochorismatase-like_sf"/>
</dbReference>
<dbReference type="PANTHER" id="PTHR14119">
    <property type="entry name" value="HYDROLASE"/>
    <property type="match status" value="1"/>
</dbReference>
<dbReference type="InterPro" id="IPR000868">
    <property type="entry name" value="Isochorismatase-like_dom"/>
</dbReference>
<comment type="similarity">
    <text evidence="1">Belongs to the isochorismatase family.</text>
</comment>
<name>W9C9X8_SCLBF</name>
<dbReference type="Proteomes" id="UP000019487">
    <property type="component" value="Unassembled WGS sequence"/>
</dbReference>
<keyword evidence="4" id="KW-1185">Reference proteome</keyword>
<dbReference type="InterPro" id="IPR050993">
    <property type="entry name" value="Isochorismatase_domain"/>
</dbReference>
<dbReference type="STRING" id="1432307.W9C9X8"/>
<dbReference type="PANTHER" id="PTHR14119:SF3">
    <property type="entry name" value="ISOCHORISMATASE DOMAIN-CONTAINING PROTEIN 2"/>
    <property type="match status" value="1"/>
</dbReference>
<accession>W9C9X8</accession>
<protein>
    <recommendedName>
        <fullName evidence="2">Isochorismatase-like domain-containing protein</fullName>
    </recommendedName>
</protein>
<gene>
    <name evidence="3" type="ORF">SBOR_6966</name>
</gene>
<evidence type="ECO:0000259" key="2">
    <source>
        <dbReference type="Pfam" id="PF00857"/>
    </source>
</evidence>
<proteinExistence type="inferred from homology"/>
<evidence type="ECO:0000256" key="1">
    <source>
        <dbReference type="ARBA" id="ARBA00006336"/>
    </source>
</evidence>
<dbReference type="EMBL" id="AYSA01000369">
    <property type="protein sequence ID" value="ESZ92661.1"/>
    <property type="molecule type" value="Genomic_DNA"/>
</dbReference>
<organism evidence="3 4">
    <name type="scientific">Sclerotinia borealis (strain F-4128)</name>
    <dbReference type="NCBI Taxonomy" id="1432307"/>
    <lineage>
        <taxon>Eukaryota</taxon>
        <taxon>Fungi</taxon>
        <taxon>Dikarya</taxon>
        <taxon>Ascomycota</taxon>
        <taxon>Pezizomycotina</taxon>
        <taxon>Leotiomycetes</taxon>
        <taxon>Helotiales</taxon>
        <taxon>Sclerotiniaceae</taxon>
        <taxon>Sclerotinia</taxon>
    </lineage>
</organism>
<dbReference type="OrthoDB" id="269496at2759"/>
<dbReference type="HOGENOM" id="CLU_066901_0_0_1"/>
<feature type="domain" description="Isochorismatase-like" evidence="2">
    <location>
        <begin position="72"/>
        <end position="196"/>
    </location>
</feature>
<reference evidence="3 4" key="1">
    <citation type="journal article" date="2014" name="Genome Announc.">
        <title>Draft genome sequence of Sclerotinia borealis, a psychrophilic plant pathogenic fungus.</title>
        <authorList>
            <person name="Mardanov A.V."/>
            <person name="Beletsky A.V."/>
            <person name="Kadnikov V.V."/>
            <person name="Ignatov A.N."/>
            <person name="Ravin N.V."/>
        </authorList>
    </citation>
    <scope>NUCLEOTIDE SEQUENCE [LARGE SCALE GENOMIC DNA]</scope>
    <source>
        <strain evidence="4">F-4157</strain>
    </source>
</reference>
<dbReference type="AlphaFoldDB" id="W9C9X8"/>
<dbReference type="Pfam" id="PF00857">
    <property type="entry name" value="Isochorismatase"/>
    <property type="match status" value="1"/>
</dbReference>
<dbReference type="SUPFAM" id="SSF52499">
    <property type="entry name" value="Isochorismatase-like hydrolases"/>
    <property type="match status" value="1"/>
</dbReference>
<evidence type="ECO:0000313" key="3">
    <source>
        <dbReference type="EMBL" id="ESZ92661.1"/>
    </source>
</evidence>
<comment type="caution">
    <text evidence="3">The sequence shown here is derived from an EMBL/GenBank/DDBJ whole genome shotgun (WGS) entry which is preliminary data.</text>
</comment>
<sequence>MTEHVEKRLLSATCKRNSAKQYGNTRKCTSNPLFPLLLSSSPPYPIHRTPYPIQYIIQTSITNLPLPYLSIATTQKMIQASDILRISIYATTQNRARLGETCAELHIPNAVEHADKTAFSMWIPSISQHFDRATPASVILVGIESHICITQTTLDLLAHGHQVYVLADGISSCNPQEIPIALARLRAAGAVVTTSESIMYEMMGDASIPEFKAIATLVKESSASTKDVMSTLLSKM</sequence>
<dbReference type="Gene3D" id="3.40.50.850">
    <property type="entry name" value="Isochorismatase-like"/>
    <property type="match status" value="1"/>
</dbReference>